<organism evidence="3 4">
    <name type="scientific">Olea europaea subsp. europaea</name>
    <dbReference type="NCBI Taxonomy" id="158383"/>
    <lineage>
        <taxon>Eukaryota</taxon>
        <taxon>Viridiplantae</taxon>
        <taxon>Streptophyta</taxon>
        <taxon>Embryophyta</taxon>
        <taxon>Tracheophyta</taxon>
        <taxon>Spermatophyta</taxon>
        <taxon>Magnoliopsida</taxon>
        <taxon>eudicotyledons</taxon>
        <taxon>Gunneridae</taxon>
        <taxon>Pentapetalae</taxon>
        <taxon>asterids</taxon>
        <taxon>lamiids</taxon>
        <taxon>Lamiales</taxon>
        <taxon>Oleaceae</taxon>
        <taxon>Oleeae</taxon>
        <taxon>Olea</taxon>
    </lineage>
</organism>
<dbReference type="Gene3D" id="3.40.50.1000">
    <property type="entry name" value="HAD superfamily/HAD-like"/>
    <property type="match status" value="1"/>
</dbReference>
<dbReference type="PANTHER" id="PTHR46521">
    <property type="entry name" value="SUCROSE-PHOSPHATASE 2-RELATED"/>
    <property type="match status" value="1"/>
</dbReference>
<dbReference type="GO" id="GO:0016787">
    <property type="term" value="F:hydrolase activity"/>
    <property type="evidence" value="ECO:0007669"/>
    <property type="project" value="UniProtKB-KW"/>
</dbReference>
<dbReference type="Pfam" id="PF05116">
    <property type="entry name" value="S6PP"/>
    <property type="match status" value="2"/>
</dbReference>
<gene>
    <name evidence="3" type="ORF">OLEA9_A066147</name>
</gene>
<reference evidence="3 4" key="1">
    <citation type="submission" date="2019-12" db="EMBL/GenBank/DDBJ databases">
        <authorList>
            <person name="Alioto T."/>
            <person name="Alioto T."/>
            <person name="Gomez Garrido J."/>
        </authorList>
    </citation>
    <scope>NUCLEOTIDE SEQUENCE [LARGE SCALE GENOMIC DNA]</scope>
</reference>
<protein>
    <recommendedName>
        <fullName evidence="2">Sucrose phosphatase-like domain-containing protein</fullName>
    </recommendedName>
</protein>
<evidence type="ECO:0000259" key="2">
    <source>
        <dbReference type="Pfam" id="PF05116"/>
    </source>
</evidence>
<dbReference type="InterPro" id="IPR051518">
    <property type="entry name" value="Sucrose_Phosphatase"/>
</dbReference>
<dbReference type="Proteomes" id="UP000594638">
    <property type="component" value="Unassembled WGS sequence"/>
</dbReference>
<dbReference type="Gene3D" id="3.90.1070.10">
    <property type="match status" value="1"/>
</dbReference>
<dbReference type="InterPro" id="IPR023214">
    <property type="entry name" value="HAD_sf"/>
</dbReference>
<feature type="domain" description="Sucrose phosphatase-like" evidence="2">
    <location>
        <begin position="35"/>
        <end position="99"/>
    </location>
</feature>
<dbReference type="SUPFAM" id="SSF56784">
    <property type="entry name" value="HAD-like"/>
    <property type="match status" value="1"/>
</dbReference>
<keyword evidence="1" id="KW-0378">Hydrolase</keyword>
<dbReference type="AlphaFoldDB" id="A0A8S0QXF7"/>
<name>A0A8S0QXF7_OLEEU</name>
<evidence type="ECO:0000313" key="3">
    <source>
        <dbReference type="EMBL" id="CAA2971129.1"/>
    </source>
</evidence>
<dbReference type="PANTHER" id="PTHR46521:SF4">
    <property type="entry name" value="SUCROSE-PHOSPHATASE 2-RELATED"/>
    <property type="match status" value="1"/>
</dbReference>
<keyword evidence="4" id="KW-1185">Reference proteome</keyword>
<sequence length="218" mass="24677">MNRLAGVASLMIVSDLDHTMVDHHDPENLSLLMSPTLYQELRNEKPMLTPDITIMSMGTEITYGNYMVPDDGWVEFLNQKWDRNAVSEETIKFSELTLQGIMRALSARLEERGLDVKIIYSEGMDLDILPQGAGKGQALACLLKMFKDEGSVKDQESMKVRFADDVVEVSSKDRKARLKKHLHKASNRNGGENIDGLPLNWQALYKGILQYRNLKGYT</sequence>
<comment type="caution">
    <text evidence="3">The sequence shown here is derived from an EMBL/GenBank/DDBJ whole genome shotgun (WGS) entry which is preliminary data.</text>
</comment>
<evidence type="ECO:0000313" key="4">
    <source>
        <dbReference type="Proteomes" id="UP000594638"/>
    </source>
</evidence>
<proteinExistence type="predicted"/>
<dbReference type="EMBL" id="CACTIH010001997">
    <property type="protein sequence ID" value="CAA2971129.1"/>
    <property type="molecule type" value="Genomic_DNA"/>
</dbReference>
<dbReference type="InterPro" id="IPR036412">
    <property type="entry name" value="HAD-like_sf"/>
</dbReference>
<feature type="domain" description="Sucrose phosphatase-like" evidence="2">
    <location>
        <begin position="101"/>
        <end position="147"/>
    </location>
</feature>
<dbReference type="Gramene" id="OE9A066147T1">
    <property type="protein sequence ID" value="OE9A066147C1"/>
    <property type="gene ID" value="OE9A066147"/>
</dbReference>
<accession>A0A8S0QXF7</accession>
<dbReference type="InterPro" id="IPR006380">
    <property type="entry name" value="SPP-like_dom"/>
</dbReference>
<dbReference type="OrthoDB" id="531008at2759"/>
<evidence type="ECO:0000256" key="1">
    <source>
        <dbReference type="ARBA" id="ARBA00022801"/>
    </source>
</evidence>